<keyword evidence="2" id="KW-1185">Reference proteome</keyword>
<name>A0A4Z2IIM9_9TELE</name>
<protein>
    <submittedName>
        <fullName evidence="1">Uncharacterized protein</fullName>
    </submittedName>
</protein>
<proteinExistence type="predicted"/>
<organism evidence="1 2">
    <name type="scientific">Liparis tanakae</name>
    <name type="common">Tanaka's snailfish</name>
    <dbReference type="NCBI Taxonomy" id="230148"/>
    <lineage>
        <taxon>Eukaryota</taxon>
        <taxon>Metazoa</taxon>
        <taxon>Chordata</taxon>
        <taxon>Craniata</taxon>
        <taxon>Vertebrata</taxon>
        <taxon>Euteleostomi</taxon>
        <taxon>Actinopterygii</taxon>
        <taxon>Neopterygii</taxon>
        <taxon>Teleostei</taxon>
        <taxon>Neoteleostei</taxon>
        <taxon>Acanthomorphata</taxon>
        <taxon>Eupercaria</taxon>
        <taxon>Perciformes</taxon>
        <taxon>Cottioidei</taxon>
        <taxon>Cottales</taxon>
        <taxon>Liparidae</taxon>
        <taxon>Liparis</taxon>
    </lineage>
</organism>
<dbReference type="Proteomes" id="UP000314294">
    <property type="component" value="Unassembled WGS sequence"/>
</dbReference>
<evidence type="ECO:0000313" key="1">
    <source>
        <dbReference type="EMBL" id="TNN77870.1"/>
    </source>
</evidence>
<comment type="caution">
    <text evidence="1">The sequence shown here is derived from an EMBL/GenBank/DDBJ whole genome shotgun (WGS) entry which is preliminary data.</text>
</comment>
<evidence type="ECO:0000313" key="2">
    <source>
        <dbReference type="Proteomes" id="UP000314294"/>
    </source>
</evidence>
<reference evidence="1 2" key="1">
    <citation type="submission" date="2019-03" db="EMBL/GenBank/DDBJ databases">
        <title>First draft genome of Liparis tanakae, snailfish: a comprehensive survey of snailfish specific genes.</title>
        <authorList>
            <person name="Kim W."/>
            <person name="Song I."/>
            <person name="Jeong J.-H."/>
            <person name="Kim D."/>
            <person name="Kim S."/>
            <person name="Ryu S."/>
            <person name="Song J.Y."/>
            <person name="Lee S.K."/>
        </authorList>
    </citation>
    <scope>NUCLEOTIDE SEQUENCE [LARGE SCALE GENOMIC DNA]</scope>
    <source>
        <tissue evidence="1">Muscle</tissue>
    </source>
</reference>
<dbReference type="EMBL" id="SRLO01000079">
    <property type="protein sequence ID" value="TNN77870.1"/>
    <property type="molecule type" value="Genomic_DNA"/>
</dbReference>
<gene>
    <name evidence="1" type="ORF">EYF80_011927</name>
</gene>
<accession>A0A4Z2IIM9</accession>
<dbReference type="AlphaFoldDB" id="A0A4Z2IIM9"/>
<sequence>MPPVLLLVRTESADAVGGWLDIRGCRRSWTSYGLNLVTDFCWKKSLMMFVALLSELRAESLSRQRSPALIQFILIGQPYELTEGGGHDFSLLPRRLHWSSDSEQLSDLQTEAALLGLSQLLQFSDGTRCFYGDRSLLLPGTCVDSAISRMSLTYSLAKAEKIGSSPHNIEAGSSAGSIVFGCMSW</sequence>